<proteinExistence type="predicted"/>
<organism evidence="1 2">
    <name type="scientific">Sphingomonas kyeonggiensis</name>
    <dbReference type="NCBI Taxonomy" id="1268553"/>
    <lineage>
        <taxon>Bacteria</taxon>
        <taxon>Pseudomonadati</taxon>
        <taxon>Pseudomonadota</taxon>
        <taxon>Alphaproteobacteria</taxon>
        <taxon>Sphingomonadales</taxon>
        <taxon>Sphingomonadaceae</taxon>
        <taxon>Sphingomonas</taxon>
    </lineage>
</organism>
<name>A0A7W7JXJ5_9SPHN</name>
<evidence type="ECO:0000313" key="1">
    <source>
        <dbReference type="EMBL" id="MBB4836961.1"/>
    </source>
</evidence>
<dbReference type="RefSeq" id="WP_184160739.1">
    <property type="nucleotide sequence ID" value="NZ_JACHLN010000001.1"/>
</dbReference>
<sequence length="84" mass="9235">MGIYPPITDANMRTPTPSTDPTALQLEADALEASLRDMSASFSRDYVAGRMGVWHNTYQHRARVLRQLTAQLAAMRAEALLSAS</sequence>
<evidence type="ECO:0000313" key="2">
    <source>
        <dbReference type="Proteomes" id="UP000575241"/>
    </source>
</evidence>
<reference evidence="1 2" key="1">
    <citation type="submission" date="2020-08" db="EMBL/GenBank/DDBJ databases">
        <title>Functional genomics of gut bacteria from endangered species of beetles.</title>
        <authorList>
            <person name="Carlos-Shanley C."/>
        </authorList>
    </citation>
    <scope>NUCLEOTIDE SEQUENCE [LARGE SCALE GENOMIC DNA]</scope>
    <source>
        <strain evidence="1 2">S00224</strain>
    </source>
</reference>
<dbReference type="AlphaFoldDB" id="A0A7W7JXJ5"/>
<dbReference type="Proteomes" id="UP000575241">
    <property type="component" value="Unassembled WGS sequence"/>
</dbReference>
<protein>
    <submittedName>
        <fullName evidence="1">Uncharacterized protein</fullName>
    </submittedName>
</protein>
<keyword evidence="2" id="KW-1185">Reference proteome</keyword>
<accession>A0A7W7JXJ5</accession>
<dbReference type="EMBL" id="JACHLN010000001">
    <property type="protein sequence ID" value="MBB4836961.1"/>
    <property type="molecule type" value="Genomic_DNA"/>
</dbReference>
<comment type="caution">
    <text evidence="1">The sequence shown here is derived from an EMBL/GenBank/DDBJ whole genome shotgun (WGS) entry which is preliminary data.</text>
</comment>
<gene>
    <name evidence="1" type="ORF">HNP52_000012</name>
</gene>